<evidence type="ECO:0000256" key="2">
    <source>
        <dbReference type="PIRNR" id="PIRNR036893"/>
    </source>
</evidence>
<dbReference type="InterPro" id="IPR000566">
    <property type="entry name" value="Lipocln_cytosolic_FA-bd_dom"/>
</dbReference>
<comment type="similarity">
    <text evidence="1 2">Belongs to the calycin superfamily. Lipocalin family.</text>
</comment>
<dbReference type="GO" id="GO:0009279">
    <property type="term" value="C:cell outer membrane"/>
    <property type="evidence" value="ECO:0007669"/>
    <property type="project" value="UniProtKB-SubCell"/>
</dbReference>
<comment type="function">
    <text evidence="2">Involved in the storage or transport of lipids necessary for membrane maintenance under stressful conditions. Displays a binding preference for lysophospholipids.</text>
</comment>
<gene>
    <name evidence="4" type="ORF">F3N42_01225</name>
</gene>
<dbReference type="GO" id="GO:0006950">
    <property type="term" value="P:response to stress"/>
    <property type="evidence" value="ECO:0007669"/>
    <property type="project" value="UniProtKB-ARBA"/>
</dbReference>
<reference evidence="4 5" key="1">
    <citation type="submission" date="2019-09" db="EMBL/GenBank/DDBJ databases">
        <title>Wenzhouxiangella sp. Genome sequencing and assembly.</title>
        <authorList>
            <person name="Zhang R."/>
        </authorList>
    </citation>
    <scope>NUCLEOTIDE SEQUENCE [LARGE SCALE GENOMIC DNA]</scope>
    <source>
        <strain evidence="4 5">W260</strain>
    </source>
</reference>
<dbReference type="InterPro" id="IPR047202">
    <property type="entry name" value="Lipocalin_Blc-like_dom"/>
</dbReference>
<comment type="subcellular location">
    <subcellularLocation>
        <location evidence="2">Cell outer membrane</location>
    </subcellularLocation>
</comment>
<dbReference type="AlphaFoldDB" id="A0A5N0TID9"/>
<comment type="caution">
    <text evidence="4">The sequence shown here is derived from an EMBL/GenBank/DDBJ whole genome shotgun (WGS) entry which is preliminary data.</text>
</comment>
<dbReference type="EMBL" id="VYXP01000001">
    <property type="protein sequence ID" value="KAA9134194.1"/>
    <property type="molecule type" value="Genomic_DNA"/>
</dbReference>
<dbReference type="PANTHER" id="PTHR10612:SF34">
    <property type="entry name" value="APOLIPOPROTEIN D"/>
    <property type="match status" value="1"/>
</dbReference>
<keyword evidence="5" id="KW-1185">Reference proteome</keyword>
<dbReference type="InterPro" id="IPR012674">
    <property type="entry name" value="Calycin"/>
</dbReference>
<feature type="domain" description="Lipocalin/cytosolic fatty-acid binding" evidence="3">
    <location>
        <begin position="33"/>
        <end position="174"/>
    </location>
</feature>
<keyword evidence="2" id="KW-0998">Cell outer membrane</keyword>
<keyword evidence="2" id="KW-0472">Membrane</keyword>
<dbReference type="Proteomes" id="UP000325372">
    <property type="component" value="Unassembled WGS sequence"/>
</dbReference>
<protein>
    <recommendedName>
        <fullName evidence="2">Outer membrane lipoprotein Blc</fullName>
    </recommendedName>
</protein>
<evidence type="ECO:0000313" key="4">
    <source>
        <dbReference type="EMBL" id="KAA9134194.1"/>
    </source>
</evidence>
<dbReference type="PIRSF" id="PIRSF036893">
    <property type="entry name" value="Lipocalin_ApoD"/>
    <property type="match status" value="1"/>
</dbReference>
<proteinExistence type="inferred from homology"/>
<evidence type="ECO:0000313" key="5">
    <source>
        <dbReference type="Proteomes" id="UP000325372"/>
    </source>
</evidence>
<dbReference type="GO" id="GO:0008289">
    <property type="term" value="F:lipid binding"/>
    <property type="evidence" value="ECO:0007669"/>
    <property type="project" value="UniProtKB-UniRule"/>
</dbReference>
<sequence>MARGAGRWFAWLPAVLVLVGCGGRPTLEPVDQVDLPRFMGDWYVIAHIPTFVEDEAYNAVESYRLEPDGSVATTFTFNQGGFDGELKEMNPRGFPDPAQNNAVWGMQFIWPFKGDYRVAYLDNDYSITIIGRNKRDYVWLMSRSKTMPEARYRDMVDRIEAMGYDISELRRVPQR</sequence>
<evidence type="ECO:0000256" key="1">
    <source>
        <dbReference type="ARBA" id="ARBA00006889"/>
    </source>
</evidence>
<comment type="subunit">
    <text evidence="2">Homodimer.</text>
</comment>
<dbReference type="RefSeq" id="WP_150862602.1">
    <property type="nucleotide sequence ID" value="NZ_VYXP01000001.1"/>
</dbReference>
<dbReference type="SUPFAM" id="SSF50814">
    <property type="entry name" value="Lipocalins"/>
    <property type="match status" value="1"/>
</dbReference>
<dbReference type="PANTHER" id="PTHR10612">
    <property type="entry name" value="APOLIPOPROTEIN D"/>
    <property type="match status" value="1"/>
</dbReference>
<dbReference type="PROSITE" id="PS51257">
    <property type="entry name" value="PROKAR_LIPOPROTEIN"/>
    <property type="match status" value="1"/>
</dbReference>
<evidence type="ECO:0000259" key="3">
    <source>
        <dbReference type="Pfam" id="PF08212"/>
    </source>
</evidence>
<dbReference type="PRINTS" id="PR01171">
    <property type="entry name" value="BCTLIPOCALIN"/>
</dbReference>
<accession>A0A5N0TID9</accession>
<dbReference type="Gene3D" id="2.40.128.20">
    <property type="match status" value="1"/>
</dbReference>
<name>A0A5N0TID9_9GAMM</name>
<dbReference type="CDD" id="cd19438">
    <property type="entry name" value="lipocalin_Blc-like"/>
    <property type="match status" value="1"/>
</dbReference>
<dbReference type="InterPro" id="IPR002446">
    <property type="entry name" value="Lipocalin_bac"/>
</dbReference>
<dbReference type="Pfam" id="PF08212">
    <property type="entry name" value="Lipocalin_2"/>
    <property type="match status" value="1"/>
</dbReference>
<keyword evidence="2" id="KW-0446">Lipid-binding</keyword>
<keyword evidence="2" id="KW-0449">Lipoprotein</keyword>
<organism evidence="4 5">
    <name type="scientific">Marinihelvus fidelis</name>
    <dbReference type="NCBI Taxonomy" id="2613842"/>
    <lineage>
        <taxon>Bacteria</taxon>
        <taxon>Pseudomonadati</taxon>
        <taxon>Pseudomonadota</taxon>
        <taxon>Gammaproteobacteria</taxon>
        <taxon>Chromatiales</taxon>
        <taxon>Wenzhouxiangellaceae</taxon>
        <taxon>Marinihelvus</taxon>
    </lineage>
</organism>
<dbReference type="InterPro" id="IPR022271">
    <property type="entry name" value="Lipocalin_ApoD"/>
</dbReference>